<dbReference type="EMBL" id="CAJOBH010257329">
    <property type="protein sequence ID" value="CAF5150174.1"/>
    <property type="molecule type" value="Genomic_DNA"/>
</dbReference>
<organism evidence="1 2">
    <name type="scientific">Rotaria magnacalcarata</name>
    <dbReference type="NCBI Taxonomy" id="392030"/>
    <lineage>
        <taxon>Eukaryota</taxon>
        <taxon>Metazoa</taxon>
        <taxon>Spiralia</taxon>
        <taxon>Gnathifera</taxon>
        <taxon>Rotifera</taxon>
        <taxon>Eurotatoria</taxon>
        <taxon>Bdelloidea</taxon>
        <taxon>Philodinida</taxon>
        <taxon>Philodinidae</taxon>
        <taxon>Rotaria</taxon>
    </lineage>
</organism>
<evidence type="ECO:0000313" key="1">
    <source>
        <dbReference type="EMBL" id="CAF5150174.1"/>
    </source>
</evidence>
<protein>
    <submittedName>
        <fullName evidence="1">Uncharacterized protein</fullName>
    </submittedName>
</protein>
<accession>A0A8S3G4M1</accession>
<comment type="caution">
    <text evidence="1">The sequence shown here is derived from an EMBL/GenBank/DDBJ whole genome shotgun (WGS) entry which is preliminary data.</text>
</comment>
<dbReference type="Proteomes" id="UP000681967">
    <property type="component" value="Unassembled WGS sequence"/>
</dbReference>
<reference evidence="1" key="1">
    <citation type="submission" date="2021-02" db="EMBL/GenBank/DDBJ databases">
        <authorList>
            <person name="Nowell W R."/>
        </authorList>
    </citation>
    <scope>NUCLEOTIDE SEQUENCE</scope>
</reference>
<gene>
    <name evidence="1" type="ORF">BYL167_LOCUS72125</name>
</gene>
<dbReference type="AlphaFoldDB" id="A0A8S3G4M1"/>
<feature type="non-terminal residue" evidence="1">
    <location>
        <position position="1"/>
    </location>
</feature>
<sequence length="118" mass="13400">LQIGHIMLNWDINQIQLHHLARHDIPWNDLHTSITPLHANDHMGQETTSTNIHRLLPHHTNDHVGHETASTHLDAPLPHHVNGHMSHETAPADLHNCIHPQHVNANMDGIYQIPSRIP</sequence>
<name>A0A8S3G4M1_9BILA</name>
<evidence type="ECO:0000313" key="2">
    <source>
        <dbReference type="Proteomes" id="UP000681967"/>
    </source>
</evidence>
<proteinExistence type="predicted"/>